<dbReference type="OrthoDB" id="667577at2759"/>
<evidence type="ECO:0000313" key="3">
    <source>
        <dbReference type="EMBL" id="ORY25647.1"/>
    </source>
</evidence>
<dbReference type="Pfam" id="PF04690">
    <property type="entry name" value="YABBY"/>
    <property type="match status" value="1"/>
</dbReference>
<dbReference type="AlphaFoldDB" id="A0A1Y2ATT8"/>
<evidence type="ECO:0000256" key="1">
    <source>
        <dbReference type="SAM" id="MobiDB-lite"/>
    </source>
</evidence>
<protein>
    <recommendedName>
        <fullName evidence="2">YABBY protein C-terminal domain-containing protein</fullName>
    </recommendedName>
</protein>
<reference evidence="3 4" key="1">
    <citation type="submission" date="2016-07" db="EMBL/GenBank/DDBJ databases">
        <title>Pervasive Adenine N6-methylation of Active Genes in Fungi.</title>
        <authorList>
            <consortium name="DOE Joint Genome Institute"/>
            <person name="Mondo S.J."/>
            <person name="Dannebaum R.O."/>
            <person name="Kuo R.C."/>
            <person name="Labutti K."/>
            <person name="Haridas S."/>
            <person name="Kuo A."/>
            <person name="Salamov A."/>
            <person name="Ahrendt S.R."/>
            <person name="Lipzen A."/>
            <person name="Sullivan W."/>
            <person name="Andreopoulos W.B."/>
            <person name="Clum A."/>
            <person name="Lindquist E."/>
            <person name="Daum C."/>
            <person name="Ramamoorthy G.K."/>
            <person name="Gryganskyi A."/>
            <person name="Culley D."/>
            <person name="Magnuson J.K."/>
            <person name="James T.Y."/>
            <person name="O'Malley M.A."/>
            <person name="Stajich J.E."/>
            <person name="Spatafora J.W."/>
            <person name="Visel A."/>
            <person name="Grigoriev I.V."/>
        </authorList>
    </citation>
    <scope>NUCLEOTIDE SEQUENCE [LARGE SCALE GENOMIC DNA]</scope>
    <source>
        <strain evidence="3 4">68-887.2</strain>
    </source>
</reference>
<comment type="caution">
    <text evidence="3">The sequence shown here is derived from an EMBL/GenBank/DDBJ whole genome shotgun (WGS) entry which is preliminary data.</text>
</comment>
<sequence>MPPKKTSTPKKKTASKKGSGTPSAYNVYMKKKLEQLKKDEPDLLHKDKFKKAAASWATAPENPKNKKK</sequence>
<dbReference type="EMBL" id="MCFC01000055">
    <property type="protein sequence ID" value="ORY25647.1"/>
    <property type="molecule type" value="Genomic_DNA"/>
</dbReference>
<evidence type="ECO:0000259" key="2">
    <source>
        <dbReference type="Pfam" id="PF04690"/>
    </source>
</evidence>
<dbReference type="InterPro" id="IPR036910">
    <property type="entry name" value="HMG_box_dom_sf"/>
</dbReference>
<organism evidence="3 4">
    <name type="scientific">Naematelia encephala</name>
    <dbReference type="NCBI Taxonomy" id="71784"/>
    <lineage>
        <taxon>Eukaryota</taxon>
        <taxon>Fungi</taxon>
        <taxon>Dikarya</taxon>
        <taxon>Basidiomycota</taxon>
        <taxon>Agaricomycotina</taxon>
        <taxon>Tremellomycetes</taxon>
        <taxon>Tremellales</taxon>
        <taxon>Naemateliaceae</taxon>
        <taxon>Naematelia</taxon>
    </lineage>
</organism>
<dbReference type="InParanoid" id="A0A1Y2ATT8"/>
<gene>
    <name evidence="3" type="ORF">BCR39DRAFT_543574</name>
</gene>
<accession>A0A1Y2ATT8</accession>
<keyword evidence="4" id="KW-1185">Reference proteome</keyword>
<dbReference type="Gene3D" id="1.10.30.10">
    <property type="entry name" value="High mobility group box domain"/>
    <property type="match status" value="1"/>
</dbReference>
<evidence type="ECO:0000313" key="4">
    <source>
        <dbReference type="Proteomes" id="UP000193986"/>
    </source>
</evidence>
<name>A0A1Y2ATT8_9TREE</name>
<dbReference type="InterPro" id="IPR056775">
    <property type="entry name" value="YABBY_C"/>
</dbReference>
<feature type="domain" description="YABBY protein C-terminal" evidence="2">
    <location>
        <begin position="16"/>
        <end position="63"/>
    </location>
</feature>
<dbReference type="Proteomes" id="UP000193986">
    <property type="component" value="Unassembled WGS sequence"/>
</dbReference>
<dbReference type="SUPFAM" id="SSF47095">
    <property type="entry name" value="HMG-box"/>
    <property type="match status" value="1"/>
</dbReference>
<feature type="region of interest" description="Disordered" evidence="1">
    <location>
        <begin position="1"/>
        <end position="26"/>
    </location>
</feature>
<proteinExistence type="predicted"/>